<sequence length="357" mass="37881">MSDVAGSFYIGMIIDGDSAQGNIRSTKPLVQMYQKDTGKCVPDWSVAANQPIIYPVMRSGNENVIKSIVSGSEKWYYNNTLITFNASGLATAPAAVAGKMQTTTYNNGSVNVPALKIVGNLASASNMDADTIRMDGEIEASGHNLGYTSEIPLAISEFSNSAYYGFLYPSDGGIIDSDTATVKVTQELYKGGSLVPQSNYSLKWYKMPSTTAWSTANSVSLVADDIDSKLSVRAEFIISGEVVAIAIGEVSDETDPLFLAVNFSGPTFLTSSGATSEVTATYKVKKTGTGEEVTGFTFKTTFTKADGTAFTPANAPTTTGCKLTYTDVKGAGVILPAMYKELNLKSYGKETDSSINL</sequence>
<accession>A0A0P0FJY1</accession>
<evidence type="ECO:0000313" key="1">
    <source>
        <dbReference type="EMBL" id="ALJ57308.1"/>
    </source>
</evidence>
<organism evidence="1 3">
    <name type="scientific">Bacteroides cellulosilyticus</name>
    <dbReference type="NCBI Taxonomy" id="246787"/>
    <lineage>
        <taxon>Bacteria</taxon>
        <taxon>Pseudomonadati</taxon>
        <taxon>Bacteroidota</taxon>
        <taxon>Bacteroidia</taxon>
        <taxon>Bacteroidales</taxon>
        <taxon>Bacteroidaceae</taxon>
        <taxon>Bacteroides</taxon>
    </lineage>
</organism>
<dbReference type="RefSeq" id="WP_060550554.1">
    <property type="nucleotide sequence ID" value="NZ_CP012801.1"/>
</dbReference>
<protein>
    <submittedName>
        <fullName evidence="1">Uncharacterized protein</fullName>
    </submittedName>
</protein>
<dbReference type="AlphaFoldDB" id="A0A0P0FJY1"/>
<dbReference type="Proteomes" id="UP000061809">
    <property type="component" value="Chromosome"/>
</dbReference>
<proteinExistence type="predicted"/>
<name>A0A0P0FJY1_9BACE</name>
<dbReference type="PATRIC" id="fig|246787.4.peg.32"/>
<evidence type="ECO:0000313" key="2">
    <source>
        <dbReference type="EMBL" id="ALJ58040.1"/>
    </source>
</evidence>
<dbReference type="KEGG" id="bcel:BcellWH2_00777"/>
<dbReference type="EMBL" id="CP012801">
    <property type="protein sequence ID" value="ALJ58040.1"/>
    <property type="molecule type" value="Genomic_DNA"/>
</dbReference>
<evidence type="ECO:0000313" key="3">
    <source>
        <dbReference type="Proteomes" id="UP000061809"/>
    </source>
</evidence>
<dbReference type="KEGG" id="bcel:BcellWH2_00031"/>
<reference evidence="1 3" key="1">
    <citation type="journal article" date="2015" name="Science">
        <title>Genetic determinants of in vivo fitness and diet responsiveness in multiple human gut Bacteroides.</title>
        <authorList>
            <person name="Wu M."/>
            <person name="McNulty N.P."/>
            <person name="Rodionov D.A."/>
            <person name="Khoroshkin M.S."/>
            <person name="Griffin N.W."/>
            <person name="Cheng J."/>
            <person name="Latreille P."/>
            <person name="Kerstetter R.A."/>
            <person name="Terrapon N."/>
            <person name="Henrissat B."/>
            <person name="Osterman A.L."/>
            <person name="Gordon J.I."/>
        </authorList>
    </citation>
    <scope>NUCLEOTIDE SEQUENCE [LARGE SCALE GENOMIC DNA]</scope>
    <source>
        <strain evidence="1 3">WH2</strain>
    </source>
</reference>
<gene>
    <name evidence="1" type="ORF">BcellWH2_00031</name>
    <name evidence="2" type="ORF">BcellWH2_00777</name>
</gene>
<dbReference type="EMBL" id="CP012801">
    <property type="protein sequence ID" value="ALJ57308.1"/>
    <property type="molecule type" value="Genomic_DNA"/>
</dbReference>